<evidence type="ECO:0000256" key="1">
    <source>
        <dbReference type="SAM" id="MobiDB-lite"/>
    </source>
</evidence>
<name>A0A1G9HBS1_9ACTN</name>
<sequence>MVTTAADFAGTVGQQLSDYTAKYGDRAASAEYQKLGQALTDLEEALESAIAMDKAQADGFWMEAKAFLRDGFNYWGEKAKFDAAVAGIVDGARDAMAKIRALVEKEAIPKIPLPDELTAVSERWRSVASDAAAVTGRVPELQSVEGWSGSAYAQYRTMTGVQVEACKEFVNMPRALTRAYAAAADLNKAVLSVVYREVTGARAASAQCYVPQEGRYYVHTASMRNTLEQCLGRLPEALGVADAPSSSLGSELSEVRSAPVVISGGWPSGAAMAGRRAGDTSADVPAPPAADIPKPNYPGGPADGVER</sequence>
<dbReference type="OrthoDB" id="3731284at2"/>
<keyword evidence="3" id="KW-1185">Reference proteome</keyword>
<organism evidence="2 3">
    <name type="scientific">Tessaracoccus oleiagri</name>
    <dbReference type="NCBI Taxonomy" id="686624"/>
    <lineage>
        <taxon>Bacteria</taxon>
        <taxon>Bacillati</taxon>
        <taxon>Actinomycetota</taxon>
        <taxon>Actinomycetes</taxon>
        <taxon>Propionibacteriales</taxon>
        <taxon>Propionibacteriaceae</taxon>
        <taxon>Tessaracoccus</taxon>
    </lineage>
</organism>
<dbReference type="AlphaFoldDB" id="A0A1G9HBS1"/>
<feature type="region of interest" description="Disordered" evidence="1">
    <location>
        <begin position="270"/>
        <end position="307"/>
    </location>
</feature>
<evidence type="ECO:0000313" key="2">
    <source>
        <dbReference type="EMBL" id="SDL09923.1"/>
    </source>
</evidence>
<protein>
    <recommendedName>
        <fullName evidence="4">Proteins of 100 residues with WXG</fullName>
    </recommendedName>
</protein>
<dbReference type="STRING" id="686624.SAMN04488242_0185"/>
<reference evidence="2 3" key="1">
    <citation type="submission" date="2016-10" db="EMBL/GenBank/DDBJ databases">
        <authorList>
            <person name="de Groot N.N."/>
        </authorList>
    </citation>
    <scope>NUCLEOTIDE SEQUENCE [LARGE SCALE GENOMIC DNA]</scope>
    <source>
        <strain evidence="2 3">CGMCC 1.9159</strain>
    </source>
</reference>
<feature type="compositionally biased region" description="Pro residues" evidence="1">
    <location>
        <begin position="285"/>
        <end position="298"/>
    </location>
</feature>
<gene>
    <name evidence="2" type="ORF">SAMN04488242_0185</name>
</gene>
<dbReference type="EMBL" id="FNGP01000001">
    <property type="protein sequence ID" value="SDL09923.1"/>
    <property type="molecule type" value="Genomic_DNA"/>
</dbReference>
<dbReference type="RefSeq" id="WP_093248051.1">
    <property type="nucleotide sequence ID" value="NZ_FNGP01000001.1"/>
</dbReference>
<evidence type="ECO:0008006" key="4">
    <source>
        <dbReference type="Google" id="ProtNLM"/>
    </source>
</evidence>
<dbReference type="Proteomes" id="UP000199475">
    <property type="component" value="Unassembled WGS sequence"/>
</dbReference>
<evidence type="ECO:0000313" key="3">
    <source>
        <dbReference type="Proteomes" id="UP000199475"/>
    </source>
</evidence>
<proteinExistence type="predicted"/>
<accession>A0A1G9HBS1</accession>